<dbReference type="AlphaFoldDB" id="E0XXS0"/>
<dbReference type="InterPro" id="IPR011042">
    <property type="entry name" value="6-blade_b-propeller_TolB-like"/>
</dbReference>
<name>E0XXS0_9DELT</name>
<sequence length="431" mass="47203">MKKLRILFLPSILALALVLILSCAKSAEENVNDAVADTTDALNEANDGIEDIIEDNNDSALDLEDSISGGGGNSSSCNDSKAYIVGNAVTEKGCHPNCPKSRAVIWNLNKCMTVVGDSTYAVDATSYNNSIYIADDGGFYWIVGNSTTKHPLKYSGYKLSEITGIDVNSNGDVFVAGMVVKNKKDYTAYWKNGELVKTFSENADWYSELHVAADSKDNVFIPGWRMKTHEVTFSALWINGIRKNLSTSHDGEATDAVIGSETASGSNVWISGAHGPYTRGGTLATYWRRMPNGRSNQTKVTKVRTYNSPKNWVYSSRATSIFVSASTVYMAGTVNVINAGDVPVYWKGKVQHELPVEFNLNTCDYCTVEPKDIALYQGGVLVVGDYHDRNEFVDYTYTNGEAKAVYWLDKKLHKLCESCGSSYVVAVEVLD</sequence>
<evidence type="ECO:0000256" key="1">
    <source>
        <dbReference type="SAM" id="SignalP"/>
    </source>
</evidence>
<dbReference type="EMBL" id="GU474913">
    <property type="protein sequence ID" value="ADI19211.1"/>
    <property type="molecule type" value="Genomic_DNA"/>
</dbReference>
<dbReference type="Gene3D" id="2.120.10.30">
    <property type="entry name" value="TolB, C-terminal domain"/>
    <property type="match status" value="1"/>
</dbReference>
<protein>
    <submittedName>
        <fullName evidence="2">Uncharacterized protein</fullName>
    </submittedName>
</protein>
<feature type="signal peptide" evidence="1">
    <location>
        <begin position="1"/>
        <end position="27"/>
    </location>
</feature>
<evidence type="ECO:0000313" key="2">
    <source>
        <dbReference type="EMBL" id="ADI19211.1"/>
    </source>
</evidence>
<feature type="chain" id="PRO_5003143055" evidence="1">
    <location>
        <begin position="28"/>
        <end position="431"/>
    </location>
</feature>
<organism evidence="2">
    <name type="scientific">uncultured delta proteobacterium HF0130_20J24</name>
    <dbReference type="NCBI Taxonomy" id="710829"/>
    <lineage>
        <taxon>Bacteria</taxon>
        <taxon>Deltaproteobacteria</taxon>
        <taxon>environmental samples</taxon>
    </lineage>
</organism>
<dbReference type="PROSITE" id="PS51257">
    <property type="entry name" value="PROKAR_LIPOPROTEIN"/>
    <property type="match status" value="1"/>
</dbReference>
<proteinExistence type="predicted"/>
<reference evidence="2" key="1">
    <citation type="journal article" date="2011" name="Environ. Microbiol.">
        <title>Time-series analyses of Monterey Bay coastal microbial picoplankton using a 'genome proxy' microarray.</title>
        <authorList>
            <person name="Rich V.I."/>
            <person name="Pham V.D."/>
            <person name="Eppley J."/>
            <person name="Shi Y."/>
            <person name="DeLong E.F."/>
        </authorList>
    </citation>
    <scope>NUCLEOTIDE SEQUENCE</scope>
</reference>
<accession>E0XXS0</accession>
<keyword evidence="1" id="KW-0732">Signal</keyword>